<evidence type="ECO:0000313" key="4">
    <source>
        <dbReference type="Proteomes" id="UP000250557"/>
    </source>
</evidence>
<sequence>MLPTLIKCVRVRGYFFELHDDGNYVVIRDIRLKVTFRERTTKVRVYDKSYRNYEWHPNGKVVFRIDTRLKSEWQDLKAVLLEEQLPKILAKLELAAKEEELYLEKARIWQANWERERKEKAEFDARKKQEKDAYKELMRDAERWKRAQLIRDYTLAVPDPDPQWFAWANAKADWLDPYDPGNVEWLKDADKNDF</sequence>
<reference evidence="2 4" key="1">
    <citation type="submission" date="2019-08" db="EMBL/GenBank/DDBJ databases">
        <title>Comparative genome analysis confer to the adaptation heavy metal polluted environment.</title>
        <authorList>
            <person name="Li Y."/>
        </authorList>
    </citation>
    <scope>NUCLEOTIDE SEQUENCE [LARGE SCALE GENOMIC DNA]</scope>
    <source>
        <strain evidence="2 4">P2</strain>
    </source>
</reference>
<accession>A0AAE6JI51</accession>
<dbReference type="EMBL" id="CP043451">
    <property type="protein sequence ID" value="QEM05965.1"/>
    <property type="molecule type" value="Genomic_DNA"/>
</dbReference>
<gene>
    <name evidence="2" type="ORF">DIU31_021540</name>
    <name evidence="3" type="ORF">J3L21_05940</name>
</gene>
<dbReference type="RefSeq" id="WP_112658317.1">
    <property type="nucleotide sequence ID" value="NZ_CP043451.1"/>
</dbReference>
<proteinExistence type="predicted"/>
<keyword evidence="1" id="KW-0175">Coiled coil</keyword>
<evidence type="ECO:0000313" key="3">
    <source>
        <dbReference type="EMBL" id="QTE51511.1"/>
    </source>
</evidence>
<dbReference type="EMBL" id="CP071880">
    <property type="protein sequence ID" value="QTE51511.1"/>
    <property type="molecule type" value="Genomic_DNA"/>
</dbReference>
<protein>
    <submittedName>
        <fullName evidence="2">Uncharacterized protein</fullName>
    </submittedName>
</protein>
<dbReference type="Proteomes" id="UP000663940">
    <property type="component" value="Chromosome"/>
</dbReference>
<dbReference type="AlphaFoldDB" id="A0AAE6JI51"/>
<name>A0AAE6JI51_9SPHI</name>
<organism evidence="2 4">
    <name type="scientific">Mucilaginibacter rubeus</name>
    <dbReference type="NCBI Taxonomy" id="2027860"/>
    <lineage>
        <taxon>Bacteria</taxon>
        <taxon>Pseudomonadati</taxon>
        <taxon>Bacteroidota</taxon>
        <taxon>Sphingobacteriia</taxon>
        <taxon>Sphingobacteriales</taxon>
        <taxon>Sphingobacteriaceae</taxon>
        <taxon>Mucilaginibacter</taxon>
    </lineage>
</organism>
<feature type="coiled-coil region" evidence="1">
    <location>
        <begin position="120"/>
        <end position="147"/>
    </location>
</feature>
<dbReference type="Proteomes" id="UP000250557">
    <property type="component" value="Chromosome"/>
</dbReference>
<evidence type="ECO:0000313" key="2">
    <source>
        <dbReference type="EMBL" id="QEM05965.1"/>
    </source>
</evidence>
<keyword evidence="5" id="KW-1185">Reference proteome</keyword>
<reference evidence="3 5" key="2">
    <citation type="submission" date="2021-03" db="EMBL/GenBank/DDBJ databases">
        <title>Mucilaginibacter strains isolated from gold and copper mining confer multi heavy-metal resistance.</title>
        <authorList>
            <person name="Li Y."/>
        </authorList>
    </citation>
    <scope>NUCLEOTIDE SEQUENCE [LARGE SCALE GENOMIC DNA]</scope>
    <source>
        <strain evidence="3 5">P2-4</strain>
    </source>
</reference>
<evidence type="ECO:0000313" key="5">
    <source>
        <dbReference type="Proteomes" id="UP000663940"/>
    </source>
</evidence>
<evidence type="ECO:0000256" key="1">
    <source>
        <dbReference type="SAM" id="Coils"/>
    </source>
</evidence>